<evidence type="ECO:0000256" key="2">
    <source>
        <dbReference type="ARBA" id="ARBA00022741"/>
    </source>
</evidence>
<comment type="subcellular location">
    <subcellularLocation>
        <location evidence="1">Cytoplasm</location>
        <location evidence="1">P-body</location>
    </subcellularLocation>
</comment>
<dbReference type="PROSITE" id="PS51192">
    <property type="entry name" value="HELICASE_ATP_BIND_1"/>
    <property type="match status" value="1"/>
</dbReference>
<keyword evidence="6" id="KW-0810">Translation regulation</keyword>
<accession>A0A059EXT2</accession>
<sequence>MARIEEEEIYDDNDVIERWEDLKLRDELIKGIYAAGFENPSFIQKRAIRPLINGKDLRAQSQSGTGKTGAFCIAALQKINLAGGVQVIILAPTREIALQNYTCLTVFGRLMTEINIKLLQGGKSVKQDIEDLESSPHIIVGTPGRVLHMLKDNHIRLSESILFIIDEADELFKRGFKDTIKEIYVGIKDVGIQVAMFSATWESDELETSLLLLKNDPKVIDLRKDEQTLKGIDQYLIDMGERRSNKGINDELKIRIILDIYSRYPINQSIIFVNTVDRVKAIHNKLNDLGFVCGAIHSDLTQTEREDVFKRFKSGDLRNPQ</sequence>
<feature type="domain" description="DEAD-box RNA helicase Q" evidence="11">
    <location>
        <begin position="17"/>
        <end position="45"/>
    </location>
</feature>
<comment type="similarity">
    <text evidence="7">Belongs to the DEAD box helicase family. DDX6/DHH1 subfamily.</text>
</comment>
<evidence type="ECO:0000259" key="11">
    <source>
        <dbReference type="PROSITE" id="PS51195"/>
    </source>
</evidence>
<organism evidence="12 13">
    <name type="scientific">Anncaliia algerae PRA339</name>
    <dbReference type="NCBI Taxonomy" id="1288291"/>
    <lineage>
        <taxon>Eukaryota</taxon>
        <taxon>Fungi</taxon>
        <taxon>Fungi incertae sedis</taxon>
        <taxon>Microsporidia</taxon>
        <taxon>Tubulinosematoidea</taxon>
        <taxon>Tubulinosematidae</taxon>
        <taxon>Anncaliia</taxon>
    </lineage>
</organism>
<dbReference type="InterPro" id="IPR000629">
    <property type="entry name" value="RNA-helicase_DEAD-box_CS"/>
</dbReference>
<dbReference type="GO" id="GO:0003724">
    <property type="term" value="F:RNA helicase activity"/>
    <property type="evidence" value="ECO:0007669"/>
    <property type="project" value="InterPro"/>
</dbReference>
<dbReference type="InterPro" id="IPR014014">
    <property type="entry name" value="RNA_helicase_DEAD_Q_motif"/>
</dbReference>
<evidence type="ECO:0000313" key="12">
    <source>
        <dbReference type="EMBL" id="KCZ79730.1"/>
    </source>
</evidence>
<dbReference type="VEuPathDB" id="MicrosporidiaDB:H312_02877"/>
<evidence type="ECO:0000256" key="1">
    <source>
        <dbReference type="ARBA" id="ARBA00004201"/>
    </source>
</evidence>
<dbReference type="SMART" id="SM00487">
    <property type="entry name" value="DEXDc"/>
    <property type="match status" value="1"/>
</dbReference>
<dbReference type="InterPro" id="IPR014001">
    <property type="entry name" value="Helicase_ATP-bd"/>
</dbReference>
<feature type="short sequence motif" description="Q motif" evidence="8">
    <location>
        <begin position="17"/>
        <end position="45"/>
    </location>
</feature>
<dbReference type="AlphaFoldDB" id="A0A059EXT2"/>
<evidence type="ECO:0000256" key="8">
    <source>
        <dbReference type="PROSITE-ProRule" id="PRU00552"/>
    </source>
</evidence>
<dbReference type="PANTHER" id="PTHR47960">
    <property type="entry name" value="DEAD-BOX ATP-DEPENDENT RNA HELICASE 50"/>
    <property type="match status" value="1"/>
</dbReference>
<evidence type="ECO:0000256" key="9">
    <source>
        <dbReference type="RuleBase" id="RU000492"/>
    </source>
</evidence>
<dbReference type="GO" id="GO:0005524">
    <property type="term" value="F:ATP binding"/>
    <property type="evidence" value="ECO:0007669"/>
    <property type="project" value="UniProtKB-KW"/>
</dbReference>
<evidence type="ECO:0000256" key="6">
    <source>
        <dbReference type="ARBA" id="ARBA00022845"/>
    </source>
</evidence>
<reference evidence="12 13" key="2">
    <citation type="submission" date="2014-03" db="EMBL/GenBank/DDBJ databases">
        <title>The Genome Sequence of Anncaliia algerae insect isolate PRA339.</title>
        <authorList>
            <consortium name="The Broad Institute Genome Sequencing Platform"/>
            <consortium name="The Broad Institute Genome Sequencing Center for Infectious Disease"/>
            <person name="Cuomo C."/>
            <person name="Becnel J."/>
            <person name="Sanscrainte N."/>
            <person name="Walker B."/>
            <person name="Young S.K."/>
            <person name="Zeng Q."/>
            <person name="Gargeya S."/>
            <person name="Fitzgerald M."/>
            <person name="Haas B."/>
            <person name="Abouelleil A."/>
            <person name="Alvarado L."/>
            <person name="Arachchi H.M."/>
            <person name="Berlin A.M."/>
            <person name="Chapman S.B."/>
            <person name="Dewar J."/>
            <person name="Goldberg J."/>
            <person name="Griggs A."/>
            <person name="Gujja S."/>
            <person name="Hansen M."/>
            <person name="Howarth C."/>
            <person name="Imamovic A."/>
            <person name="Larimer J."/>
            <person name="McCowan C."/>
            <person name="Murphy C."/>
            <person name="Neiman D."/>
            <person name="Pearson M."/>
            <person name="Priest M."/>
            <person name="Roberts A."/>
            <person name="Saif S."/>
            <person name="Shea T."/>
            <person name="Sisk P."/>
            <person name="Sykes S."/>
            <person name="Wortman J."/>
            <person name="Nusbaum C."/>
            <person name="Birren B."/>
        </authorList>
    </citation>
    <scope>NUCLEOTIDE SEQUENCE [LARGE SCALE GENOMIC DNA]</scope>
    <source>
        <strain evidence="12 13">PRA339</strain>
    </source>
</reference>
<dbReference type="Proteomes" id="UP000030655">
    <property type="component" value="Unassembled WGS sequence"/>
</dbReference>
<evidence type="ECO:0000313" key="13">
    <source>
        <dbReference type="Proteomes" id="UP000030655"/>
    </source>
</evidence>
<dbReference type="InterPro" id="IPR001650">
    <property type="entry name" value="Helicase_C-like"/>
</dbReference>
<dbReference type="SUPFAM" id="SSF52540">
    <property type="entry name" value="P-loop containing nucleoside triphosphate hydrolases"/>
    <property type="match status" value="2"/>
</dbReference>
<evidence type="ECO:0000256" key="5">
    <source>
        <dbReference type="ARBA" id="ARBA00022840"/>
    </source>
</evidence>
<evidence type="ECO:0000256" key="3">
    <source>
        <dbReference type="ARBA" id="ARBA00022801"/>
    </source>
</evidence>
<dbReference type="InterPro" id="IPR027417">
    <property type="entry name" value="P-loop_NTPase"/>
</dbReference>
<dbReference type="EMBL" id="KK365235">
    <property type="protein sequence ID" value="KCZ79730.1"/>
    <property type="molecule type" value="Genomic_DNA"/>
</dbReference>
<dbReference type="Pfam" id="PF00271">
    <property type="entry name" value="Helicase_C"/>
    <property type="match status" value="1"/>
</dbReference>
<keyword evidence="3 9" id="KW-0378">Hydrolase</keyword>
<protein>
    <submittedName>
        <fullName evidence="12">Uncharacterized protein</fullName>
    </submittedName>
</protein>
<keyword evidence="5 9" id="KW-0067">ATP-binding</keyword>
<evidence type="ECO:0000259" key="10">
    <source>
        <dbReference type="PROSITE" id="PS51192"/>
    </source>
</evidence>
<dbReference type="PROSITE" id="PS00039">
    <property type="entry name" value="DEAD_ATP_HELICASE"/>
    <property type="match status" value="1"/>
</dbReference>
<dbReference type="STRING" id="1288291.A0A059EXT2"/>
<reference evidence="13" key="1">
    <citation type="submission" date="2013-02" db="EMBL/GenBank/DDBJ databases">
        <authorList>
            <consortium name="The Broad Institute Genome Sequencing Platform"/>
            <person name="Cuomo C."/>
            <person name="Becnel J."/>
            <person name="Sanscrainte N."/>
            <person name="Walker B."/>
            <person name="Young S.K."/>
            <person name="Zeng Q."/>
            <person name="Gargeya S."/>
            <person name="Fitzgerald M."/>
            <person name="Haas B."/>
            <person name="Abouelleil A."/>
            <person name="Alvarado L."/>
            <person name="Arachchi H.M."/>
            <person name="Berlin A.M."/>
            <person name="Chapman S.B."/>
            <person name="Dewar J."/>
            <person name="Goldberg J."/>
            <person name="Griggs A."/>
            <person name="Gujja S."/>
            <person name="Hansen M."/>
            <person name="Howarth C."/>
            <person name="Imamovic A."/>
            <person name="Larimer J."/>
            <person name="McCowan C."/>
            <person name="Murphy C."/>
            <person name="Neiman D."/>
            <person name="Pearson M."/>
            <person name="Priest M."/>
            <person name="Roberts A."/>
            <person name="Saif S."/>
            <person name="Shea T."/>
            <person name="Sisk P."/>
            <person name="Sykes S."/>
            <person name="Wortman J."/>
            <person name="Nusbaum C."/>
            <person name="Birren B."/>
        </authorList>
    </citation>
    <scope>NUCLEOTIDE SEQUENCE [LARGE SCALE GENOMIC DNA]</scope>
    <source>
        <strain evidence="13">PRA339</strain>
    </source>
</reference>
<keyword evidence="13" id="KW-1185">Reference proteome</keyword>
<gene>
    <name evidence="12" type="ORF">H312_02877</name>
</gene>
<feature type="domain" description="Helicase ATP-binding" evidence="10">
    <location>
        <begin position="48"/>
        <end position="219"/>
    </location>
</feature>
<dbReference type="GO" id="GO:0003676">
    <property type="term" value="F:nucleic acid binding"/>
    <property type="evidence" value="ECO:0007669"/>
    <property type="project" value="InterPro"/>
</dbReference>
<keyword evidence="4 9" id="KW-0347">Helicase</keyword>
<dbReference type="Pfam" id="PF00270">
    <property type="entry name" value="DEAD"/>
    <property type="match status" value="1"/>
</dbReference>
<dbReference type="OrthoDB" id="10265785at2759"/>
<dbReference type="PROSITE" id="PS51195">
    <property type="entry name" value="Q_MOTIF"/>
    <property type="match status" value="1"/>
</dbReference>
<dbReference type="InterPro" id="IPR011545">
    <property type="entry name" value="DEAD/DEAH_box_helicase_dom"/>
</dbReference>
<dbReference type="GO" id="GO:0016787">
    <property type="term" value="F:hydrolase activity"/>
    <property type="evidence" value="ECO:0007669"/>
    <property type="project" value="UniProtKB-KW"/>
</dbReference>
<keyword evidence="2 9" id="KW-0547">Nucleotide-binding</keyword>
<name>A0A059EXT2_9MICR</name>
<evidence type="ECO:0000256" key="4">
    <source>
        <dbReference type="ARBA" id="ARBA00022806"/>
    </source>
</evidence>
<proteinExistence type="inferred from homology"/>
<dbReference type="Gene3D" id="3.40.50.300">
    <property type="entry name" value="P-loop containing nucleotide triphosphate hydrolases"/>
    <property type="match status" value="2"/>
</dbReference>
<dbReference type="GO" id="GO:0006417">
    <property type="term" value="P:regulation of translation"/>
    <property type="evidence" value="ECO:0007669"/>
    <property type="project" value="UniProtKB-KW"/>
</dbReference>
<dbReference type="HOGENOM" id="CLU_003041_1_0_1"/>
<dbReference type="GO" id="GO:0000932">
    <property type="term" value="C:P-body"/>
    <property type="evidence" value="ECO:0007669"/>
    <property type="project" value="UniProtKB-SubCell"/>
</dbReference>
<evidence type="ECO:0000256" key="7">
    <source>
        <dbReference type="ARBA" id="ARBA00038316"/>
    </source>
</evidence>